<feature type="transmembrane region" description="Helical" evidence="1">
    <location>
        <begin position="111"/>
        <end position="132"/>
    </location>
</feature>
<dbReference type="KEGG" id="tne:Tneu_1219"/>
<dbReference type="eggNOG" id="arCOG05611">
    <property type="taxonomic scope" value="Archaea"/>
</dbReference>
<evidence type="ECO:0008006" key="4">
    <source>
        <dbReference type="Google" id="ProtNLM"/>
    </source>
</evidence>
<feature type="transmembrane region" description="Helical" evidence="1">
    <location>
        <begin position="180"/>
        <end position="204"/>
    </location>
</feature>
<dbReference type="RefSeq" id="WP_012350565.1">
    <property type="nucleotide sequence ID" value="NC_010525.1"/>
</dbReference>
<organism evidence="2 3">
    <name type="scientific">Pyrobaculum neutrophilum (strain DSM 2338 / JCM 9278 / NBRC 100436 / V24Sta)</name>
    <name type="common">Thermoproteus neutrophilus</name>
    <dbReference type="NCBI Taxonomy" id="444157"/>
    <lineage>
        <taxon>Archaea</taxon>
        <taxon>Thermoproteota</taxon>
        <taxon>Thermoprotei</taxon>
        <taxon>Thermoproteales</taxon>
        <taxon>Thermoproteaceae</taxon>
        <taxon>Pyrobaculum</taxon>
    </lineage>
</organism>
<sequence length="398" mass="42669">MRREDFYIAAAPIFATYLGAVSGAEALKYTSFNAAELDEVEARRLFVSSLMPSPSAAFLEEKEEAARQMGYALAQEEAGVDRSVLVYSYLEGMRALAVAKVEARARLYESITSSLGAVFLLPLFLLFLWAVGVLSVEPLLLLALIYGVTAALGAVAVAAAPHDLDLWRTYEWSLVLGAGAAALAAFISPPAAFIAFGVTTWLWLRARDRAWWFSIRREVPPMLRSVAAMLKEGAPPDVILGRLVGSYKTAAKIAYGYFVPSRYFVLAKAMYKAIVEAGGAAASKAVEYIQALIDIESASVKRVAKLSTAYFSLFIAAVFVLAMATSSAVKQLSAVETGYNPFFSPPPYDEIRQVLSTAMSLVAAGYVAVVLSPLGLHRSTALGGAAGLALQHALQILI</sequence>
<evidence type="ECO:0000313" key="3">
    <source>
        <dbReference type="Proteomes" id="UP000001694"/>
    </source>
</evidence>
<accession>B1Y8R7</accession>
<keyword evidence="1" id="KW-0472">Membrane</keyword>
<evidence type="ECO:0000256" key="1">
    <source>
        <dbReference type="SAM" id="Phobius"/>
    </source>
</evidence>
<dbReference type="OrthoDB" id="28912at2157"/>
<feature type="transmembrane region" description="Helical" evidence="1">
    <location>
        <begin position="309"/>
        <end position="329"/>
    </location>
</feature>
<keyword evidence="1" id="KW-1133">Transmembrane helix</keyword>
<evidence type="ECO:0000313" key="2">
    <source>
        <dbReference type="EMBL" id="ACB40146.1"/>
    </source>
</evidence>
<name>B1Y8R7_PYRNV</name>
<dbReference type="EMBL" id="CP001014">
    <property type="protein sequence ID" value="ACB40146.1"/>
    <property type="molecule type" value="Genomic_DNA"/>
</dbReference>
<dbReference type="STRING" id="444157.Tneu_1219"/>
<dbReference type="HOGENOM" id="CLU_690052_0_0_2"/>
<dbReference type="GeneID" id="6166127"/>
<keyword evidence="3" id="KW-1185">Reference proteome</keyword>
<dbReference type="AlphaFoldDB" id="B1Y8R7"/>
<dbReference type="Proteomes" id="UP000001694">
    <property type="component" value="Chromosome"/>
</dbReference>
<feature type="transmembrane region" description="Helical" evidence="1">
    <location>
        <begin position="351"/>
        <end position="371"/>
    </location>
</feature>
<gene>
    <name evidence="2" type="ordered locus">Tneu_1219</name>
</gene>
<reference evidence="2" key="1">
    <citation type="submission" date="2008-03" db="EMBL/GenBank/DDBJ databases">
        <title>Complete sequence of Thermoproteus neutrophilus V24Sta.</title>
        <authorList>
            <consortium name="US DOE Joint Genome Institute"/>
            <person name="Copeland A."/>
            <person name="Lucas S."/>
            <person name="Lapidus A."/>
            <person name="Glavina del Rio T."/>
            <person name="Dalin E."/>
            <person name="Tice H."/>
            <person name="Bruce D."/>
            <person name="Goodwin L."/>
            <person name="Pitluck S."/>
            <person name="Sims D."/>
            <person name="Brettin T."/>
            <person name="Detter J.C."/>
            <person name="Han C."/>
            <person name="Kuske C.R."/>
            <person name="Schmutz J."/>
            <person name="Larimer F."/>
            <person name="Land M."/>
            <person name="Hauser L."/>
            <person name="Kyrpides N."/>
            <person name="Mikhailova N."/>
            <person name="Biddle J.F."/>
            <person name="Zhang Z."/>
            <person name="Fitz-Gibbon S.T."/>
            <person name="Lowe T.M."/>
            <person name="Saltikov C."/>
            <person name="House C.H."/>
            <person name="Richardson P."/>
        </authorList>
    </citation>
    <scope>NUCLEOTIDE SEQUENCE [LARGE SCALE GENOMIC DNA]</scope>
    <source>
        <strain evidence="2">V24Sta</strain>
    </source>
</reference>
<feature type="transmembrane region" description="Helical" evidence="1">
    <location>
        <begin position="139"/>
        <end position="160"/>
    </location>
</feature>
<protein>
    <recommendedName>
        <fullName evidence="4">Type II secretion system protein</fullName>
    </recommendedName>
</protein>
<keyword evidence="1" id="KW-0812">Transmembrane</keyword>
<proteinExistence type="predicted"/>